<feature type="coiled-coil region" evidence="1">
    <location>
        <begin position="19"/>
        <end position="97"/>
    </location>
</feature>
<dbReference type="KEGG" id="htr:EPV75_05045"/>
<dbReference type="InterPro" id="IPR011990">
    <property type="entry name" value="TPR-like_helical_dom_sf"/>
</dbReference>
<dbReference type="Pfam" id="PF13174">
    <property type="entry name" value="TPR_6"/>
    <property type="match status" value="2"/>
</dbReference>
<keyword evidence="1" id="KW-0732">Signal</keyword>
<dbReference type="Gene3D" id="1.20.5.110">
    <property type="match status" value="1"/>
</dbReference>
<dbReference type="GO" id="GO:0070206">
    <property type="term" value="P:protein trimerization"/>
    <property type="evidence" value="ECO:0007669"/>
    <property type="project" value="InterPro"/>
</dbReference>
<dbReference type="Gene3D" id="1.25.40.10">
    <property type="entry name" value="Tetratricopeptide repeat domain"/>
    <property type="match status" value="1"/>
</dbReference>
<dbReference type="SUPFAM" id="SSF48452">
    <property type="entry name" value="TPR-like"/>
    <property type="match status" value="1"/>
</dbReference>
<dbReference type="EMBL" id="CP035033">
    <property type="protein sequence ID" value="QAB15082.1"/>
    <property type="molecule type" value="Genomic_DNA"/>
</dbReference>
<reference evidence="3 4" key="1">
    <citation type="journal article" date="2018" name="Environ. Microbiol.">
        <title>Genomes of ubiquitous marine and hypersaline Hydrogenovibrio, Thiomicrorhabdus and Thiomicrospira spp. encode a diversity of mechanisms to sustain chemolithoautotrophy in heterogeneous environments.</title>
        <authorList>
            <person name="Scott K.M."/>
            <person name="Williams J."/>
            <person name="Porter C.M.B."/>
            <person name="Russel S."/>
            <person name="Harmer T.L."/>
            <person name="Paul J.H."/>
            <person name="Antonen K.M."/>
            <person name="Bridges M.K."/>
            <person name="Camper G.J."/>
            <person name="Campla C.K."/>
            <person name="Casella L.G."/>
            <person name="Chase E."/>
            <person name="Conrad J.W."/>
            <person name="Cruz M.C."/>
            <person name="Dunlap D.S."/>
            <person name="Duran L."/>
            <person name="Fahsbender E.M."/>
            <person name="Goldsmith D.B."/>
            <person name="Keeley R.F."/>
            <person name="Kondoff M.R."/>
            <person name="Kussy B.I."/>
            <person name="Lane M.K."/>
            <person name="Lawler S."/>
            <person name="Leigh B.A."/>
            <person name="Lewis C."/>
            <person name="Lostal L.M."/>
            <person name="Marking D."/>
            <person name="Mancera P.A."/>
            <person name="McClenthan E.C."/>
            <person name="McIntyre E.A."/>
            <person name="Mine J.A."/>
            <person name="Modi S."/>
            <person name="Moore B.D."/>
            <person name="Morgan W.A."/>
            <person name="Nelson K.M."/>
            <person name="Nguyen K.N."/>
            <person name="Ogburn N."/>
            <person name="Parrino D.G."/>
            <person name="Pedapudi A.D."/>
            <person name="Pelham R.P."/>
            <person name="Preece A.M."/>
            <person name="Rampersad E.A."/>
            <person name="Richardson J.C."/>
            <person name="Rodgers C.M."/>
            <person name="Schaffer B.L."/>
            <person name="Sheridan N.E."/>
            <person name="Solone M.R."/>
            <person name="Staley Z.R."/>
            <person name="Tabuchi M."/>
            <person name="Waide R.J."/>
            <person name="Wanjugi P.W."/>
            <person name="Young S."/>
            <person name="Clum A."/>
            <person name="Daum C."/>
            <person name="Huntemann M."/>
            <person name="Ivanova N."/>
            <person name="Kyrpides N."/>
            <person name="Mikhailova N."/>
            <person name="Palaniappan K."/>
            <person name="Pillay M."/>
            <person name="Reddy T.B.K."/>
            <person name="Shapiro N."/>
            <person name="Stamatis D."/>
            <person name="Varghese N."/>
            <person name="Woyke T."/>
            <person name="Boden R."/>
            <person name="Freyermuth S.K."/>
            <person name="Kerfeld C.A."/>
        </authorList>
    </citation>
    <scope>NUCLEOTIDE SEQUENCE [LARGE SCALE GENOMIC DNA]</scope>
    <source>
        <strain evidence="3 4">JR-2</strain>
    </source>
</reference>
<organism evidence="3 4">
    <name type="scientific">Hydrogenovibrio thermophilus</name>
    <dbReference type="NCBI Taxonomy" id="265883"/>
    <lineage>
        <taxon>Bacteria</taxon>
        <taxon>Pseudomonadati</taxon>
        <taxon>Pseudomonadota</taxon>
        <taxon>Gammaproteobacteria</taxon>
        <taxon>Thiotrichales</taxon>
        <taxon>Piscirickettsiaceae</taxon>
        <taxon>Hydrogenovibrio</taxon>
    </lineage>
</organism>
<sequence length="268" mass="29956" precursor="true">MVKALTSAMALLLAVVGFSATVQAATQSLEQRVERLERRADNPVLIQLSRRLAEQQRQIQELYGEIDRLKYQLSQTRDKMAKQYQETDERINQLETRPAGKAVTAVPVVSSEAVTSVVESREATKEAAAESKAKTHAIHPATAEEKKAYDQAFGLIKKSDYKSASEAFAKFKKQYPQSELASNASYWEGESEVILGHDQKALEAFKMVYEKYPDSSKAPDALLRSADMHQEMGQVKEAKALYEKLLKAFPKGKAATKAEQRLKDLKSK</sequence>
<dbReference type="GO" id="GO:0043093">
    <property type="term" value="P:FtsZ-dependent cytokinesis"/>
    <property type="evidence" value="ECO:0007669"/>
    <property type="project" value="UniProtKB-UniRule"/>
</dbReference>
<accession>A0A410H2E3</accession>
<comment type="subcellular location">
    <subcellularLocation>
        <location evidence="1">Periplasm</location>
    </subcellularLocation>
</comment>
<gene>
    <name evidence="3" type="primary">ybgF</name>
    <name evidence="1" type="synonym">cpoB</name>
    <name evidence="3" type="ORF">EPV75_05045</name>
</gene>
<dbReference type="NCBIfam" id="TIGR02795">
    <property type="entry name" value="tol_pal_ybgF"/>
    <property type="match status" value="1"/>
</dbReference>
<evidence type="ECO:0000259" key="2">
    <source>
        <dbReference type="Pfam" id="PF16331"/>
    </source>
</evidence>
<dbReference type="Pfam" id="PF16331">
    <property type="entry name" value="TolA_bind_tri"/>
    <property type="match status" value="1"/>
</dbReference>
<comment type="function">
    <text evidence="1">Mediates coordination of peptidoglycan synthesis and outer membrane constriction during cell division.</text>
</comment>
<dbReference type="Proteomes" id="UP000285478">
    <property type="component" value="Chromosome"/>
</dbReference>
<dbReference type="InterPro" id="IPR034706">
    <property type="entry name" value="CpoB"/>
</dbReference>
<evidence type="ECO:0000256" key="1">
    <source>
        <dbReference type="HAMAP-Rule" id="MF_02066"/>
    </source>
</evidence>
<feature type="chain" id="PRO_5019593875" description="Cell division coordinator CpoB" evidence="1">
    <location>
        <begin position="25"/>
        <end position="268"/>
    </location>
</feature>
<dbReference type="InterPro" id="IPR019734">
    <property type="entry name" value="TPR_rpt"/>
</dbReference>
<name>A0A410H2E3_9GAMM</name>
<evidence type="ECO:0000313" key="4">
    <source>
        <dbReference type="Proteomes" id="UP000285478"/>
    </source>
</evidence>
<keyword evidence="1" id="KW-0131">Cell cycle</keyword>
<feature type="signal peptide" evidence="1">
    <location>
        <begin position="1"/>
        <end position="24"/>
    </location>
</feature>
<dbReference type="GO" id="GO:0030288">
    <property type="term" value="C:outer membrane-bounded periplasmic space"/>
    <property type="evidence" value="ECO:0007669"/>
    <property type="project" value="UniProtKB-UniRule"/>
</dbReference>
<keyword evidence="1" id="KW-0175">Coiled coil</keyword>
<dbReference type="InterPro" id="IPR032519">
    <property type="entry name" value="YbgF_tri"/>
</dbReference>
<feature type="domain" description="YbgF trimerisation" evidence="2">
    <location>
        <begin position="28"/>
        <end position="99"/>
    </location>
</feature>
<proteinExistence type="inferred from homology"/>
<dbReference type="RefSeq" id="WP_128384669.1">
    <property type="nucleotide sequence ID" value="NZ_CP035033.1"/>
</dbReference>
<evidence type="ECO:0000313" key="3">
    <source>
        <dbReference type="EMBL" id="QAB15082.1"/>
    </source>
</evidence>
<protein>
    <recommendedName>
        <fullName evidence="1">Cell division coordinator CpoB</fullName>
    </recommendedName>
</protein>
<keyword evidence="4" id="KW-1185">Reference proteome</keyword>
<keyword evidence="1" id="KW-0574">Periplasm</keyword>
<keyword evidence="1" id="KW-0132">Cell division</keyword>
<dbReference type="HAMAP" id="MF_02066">
    <property type="entry name" value="CpoB"/>
    <property type="match status" value="1"/>
</dbReference>
<comment type="similarity">
    <text evidence="1">Belongs to the CpoB family.</text>
</comment>
<dbReference type="InterPro" id="IPR014162">
    <property type="entry name" value="CpoB_C"/>
</dbReference>
<dbReference type="AlphaFoldDB" id="A0A410H2E3"/>